<comment type="caution">
    <text evidence="1">The sequence shown here is derived from an EMBL/GenBank/DDBJ whole genome shotgun (WGS) entry which is preliminary data.</text>
</comment>
<sequence length="131" mass="14752">MTWNTSAHRKSKSTRTKYTTHKSTHLHQPTKTKHQTPTPTGIPCCQPGSPGFKTSGQIHVFFPLVEIIENTTAEECCKSCFNKSNCFEWVFTPNLNRCLMSTDENTCNNILMVPINNSPFSHGGIMRCDTD</sequence>
<dbReference type="Proteomes" id="UP000789920">
    <property type="component" value="Unassembled WGS sequence"/>
</dbReference>
<organism evidence="1 2">
    <name type="scientific">Racocetra persica</name>
    <dbReference type="NCBI Taxonomy" id="160502"/>
    <lineage>
        <taxon>Eukaryota</taxon>
        <taxon>Fungi</taxon>
        <taxon>Fungi incertae sedis</taxon>
        <taxon>Mucoromycota</taxon>
        <taxon>Glomeromycotina</taxon>
        <taxon>Glomeromycetes</taxon>
        <taxon>Diversisporales</taxon>
        <taxon>Gigasporaceae</taxon>
        <taxon>Racocetra</taxon>
    </lineage>
</organism>
<protein>
    <submittedName>
        <fullName evidence="1">23860_t:CDS:1</fullName>
    </submittedName>
</protein>
<proteinExistence type="predicted"/>
<keyword evidence="2" id="KW-1185">Reference proteome</keyword>
<evidence type="ECO:0000313" key="1">
    <source>
        <dbReference type="EMBL" id="CAG8665912.1"/>
    </source>
</evidence>
<accession>A0ACA9NM17</accession>
<reference evidence="1" key="1">
    <citation type="submission" date="2021-06" db="EMBL/GenBank/DDBJ databases">
        <authorList>
            <person name="Kallberg Y."/>
            <person name="Tangrot J."/>
            <person name="Rosling A."/>
        </authorList>
    </citation>
    <scope>NUCLEOTIDE SEQUENCE</scope>
    <source>
        <strain evidence="1">MA461A</strain>
    </source>
</reference>
<gene>
    <name evidence="1" type="ORF">RPERSI_LOCUS8468</name>
</gene>
<feature type="non-terminal residue" evidence="1">
    <location>
        <position position="131"/>
    </location>
</feature>
<dbReference type="EMBL" id="CAJVQC010015327">
    <property type="protein sequence ID" value="CAG8665912.1"/>
    <property type="molecule type" value="Genomic_DNA"/>
</dbReference>
<name>A0ACA9NM17_9GLOM</name>
<evidence type="ECO:0000313" key="2">
    <source>
        <dbReference type="Proteomes" id="UP000789920"/>
    </source>
</evidence>